<dbReference type="EMBL" id="JAUEPU010000014">
    <property type="protein sequence ID" value="KAK0496647.1"/>
    <property type="molecule type" value="Genomic_DNA"/>
</dbReference>
<evidence type="ECO:0000313" key="2">
    <source>
        <dbReference type="EMBL" id="KAK0496647.1"/>
    </source>
</evidence>
<feature type="region of interest" description="Disordered" evidence="1">
    <location>
        <begin position="1"/>
        <end position="36"/>
    </location>
</feature>
<dbReference type="Proteomes" id="UP001175228">
    <property type="component" value="Unassembled WGS sequence"/>
</dbReference>
<accession>A0AA39UNI8</accession>
<name>A0AA39UNI8_9AGAR</name>
<comment type="caution">
    <text evidence="2">The sequence shown here is derived from an EMBL/GenBank/DDBJ whole genome shotgun (WGS) entry which is preliminary data.</text>
</comment>
<feature type="compositionally biased region" description="Low complexity" evidence="1">
    <location>
        <begin position="264"/>
        <end position="278"/>
    </location>
</feature>
<dbReference type="AlphaFoldDB" id="A0AA39UNI8"/>
<proteinExistence type="predicted"/>
<feature type="region of interest" description="Disordered" evidence="1">
    <location>
        <begin position="253"/>
        <end position="278"/>
    </location>
</feature>
<evidence type="ECO:0000313" key="3">
    <source>
        <dbReference type="Proteomes" id="UP001175228"/>
    </source>
</evidence>
<evidence type="ECO:0000256" key="1">
    <source>
        <dbReference type="SAM" id="MobiDB-lite"/>
    </source>
</evidence>
<protein>
    <submittedName>
        <fullName evidence="2">Uncharacterized protein</fullName>
    </submittedName>
</protein>
<sequence length="278" mass="31189">MDFSAPSNIPPPYSVVDPLLSGNQQQSSQSSHLTDPVHWSNLTSFYDGILGEDEDSKAAVSRASPDASSSMVPTVLSGMVDFGQPLNMDVPETESTVAGRRHRRRRYRGRKARARATAKPAVVEEGCRDDQCHVCRDLLSPREGTWQVCPKCTYDLLNRPEQPNPLFRIGGRAAFQRVYPEEKLPDNDIDRVAVVWEALYATYSHYLQEEFALHRHDGLKQQILQPLIENKAAKRAYTDFGMTPPVVSEQVTVDEMSESESDWSDWYSPDDPGPSTGF</sequence>
<keyword evidence="3" id="KW-1185">Reference proteome</keyword>
<reference evidence="2" key="1">
    <citation type="submission" date="2023-06" db="EMBL/GenBank/DDBJ databases">
        <authorList>
            <consortium name="Lawrence Berkeley National Laboratory"/>
            <person name="Ahrendt S."/>
            <person name="Sahu N."/>
            <person name="Indic B."/>
            <person name="Wong-Bajracharya J."/>
            <person name="Merenyi Z."/>
            <person name="Ke H.-M."/>
            <person name="Monk M."/>
            <person name="Kocsube S."/>
            <person name="Drula E."/>
            <person name="Lipzen A."/>
            <person name="Balint B."/>
            <person name="Henrissat B."/>
            <person name="Andreopoulos B."/>
            <person name="Martin F.M."/>
            <person name="Harder C.B."/>
            <person name="Rigling D."/>
            <person name="Ford K.L."/>
            <person name="Foster G.D."/>
            <person name="Pangilinan J."/>
            <person name="Papanicolaou A."/>
            <person name="Barry K."/>
            <person name="LaButti K."/>
            <person name="Viragh M."/>
            <person name="Koriabine M."/>
            <person name="Yan M."/>
            <person name="Riley R."/>
            <person name="Champramary S."/>
            <person name="Plett K.L."/>
            <person name="Tsai I.J."/>
            <person name="Slot J."/>
            <person name="Sipos G."/>
            <person name="Plett J."/>
            <person name="Nagy L.G."/>
            <person name="Grigoriev I.V."/>
        </authorList>
    </citation>
    <scope>NUCLEOTIDE SEQUENCE</scope>
    <source>
        <strain evidence="2">HWK02</strain>
    </source>
</reference>
<organism evidence="2 3">
    <name type="scientific">Armillaria luteobubalina</name>
    <dbReference type="NCBI Taxonomy" id="153913"/>
    <lineage>
        <taxon>Eukaryota</taxon>
        <taxon>Fungi</taxon>
        <taxon>Dikarya</taxon>
        <taxon>Basidiomycota</taxon>
        <taxon>Agaricomycotina</taxon>
        <taxon>Agaricomycetes</taxon>
        <taxon>Agaricomycetidae</taxon>
        <taxon>Agaricales</taxon>
        <taxon>Marasmiineae</taxon>
        <taxon>Physalacriaceae</taxon>
        <taxon>Armillaria</taxon>
    </lineage>
</organism>
<gene>
    <name evidence="2" type="ORF">EDD18DRAFT_1462383</name>
</gene>